<evidence type="ECO:0000313" key="2">
    <source>
        <dbReference type="EMBL" id="MXY33565.1"/>
    </source>
</evidence>
<protein>
    <submittedName>
        <fullName evidence="2">Mandelate racemase/muconate lactonizing enzyme family protein</fullName>
    </submittedName>
</protein>
<dbReference type="CDD" id="cd03316">
    <property type="entry name" value="MR_like"/>
    <property type="match status" value="1"/>
</dbReference>
<dbReference type="SUPFAM" id="SSF54826">
    <property type="entry name" value="Enolase N-terminal domain-like"/>
    <property type="match status" value="1"/>
</dbReference>
<dbReference type="InterPro" id="IPR013342">
    <property type="entry name" value="Mandelate_racemase_C"/>
</dbReference>
<sequence length="383" mass="41702">MNRQWGTPSADMKSCRIKDAEVYRQPISGRTEFLFVRLLASRDAEGWGEATFNRLNDQVVVALRILSNELRGMTVDEGRNYLARQPGWKHGLAFQIAMSALEQALLDVESRLRGVPFGCMFGPRIHERVPCYANINRGTADRSPEGWAKRAMRATSSGFSALKVAPFDGVKSPVAEGQAASFEGGVDAVAAVRSEVGPDVDLMVDCHWRFERESALALVRALADLSPAWIEGPVHEDFLSIEDLCRIRRAANRSEIRLAGGEYLDGPRAFAPFLKEGAFDIVNPDIRLCGVAGTMEVAIQAGARGIELAPHSHLGPVMAVASLHLMSAAPAALTLELQFEESDVASCLVDPGILTPEQGWLEVPSDPGLGIEIDTSRLSRVRL</sequence>
<dbReference type="InterPro" id="IPR034593">
    <property type="entry name" value="DgoD-like"/>
</dbReference>
<accession>A0A6B0XZC9</accession>
<dbReference type="PANTHER" id="PTHR48080">
    <property type="entry name" value="D-GALACTONATE DEHYDRATASE-RELATED"/>
    <property type="match status" value="1"/>
</dbReference>
<name>A0A6B0XZC9_9RHOB</name>
<proteinExistence type="predicted"/>
<dbReference type="EMBL" id="VXRY01000228">
    <property type="protein sequence ID" value="MXY33565.1"/>
    <property type="molecule type" value="Genomic_DNA"/>
</dbReference>
<dbReference type="InterPro" id="IPR029017">
    <property type="entry name" value="Enolase-like_N"/>
</dbReference>
<comment type="caution">
    <text evidence="2">The sequence shown here is derived from an EMBL/GenBank/DDBJ whole genome shotgun (WGS) entry which is preliminary data.</text>
</comment>
<evidence type="ECO:0000259" key="1">
    <source>
        <dbReference type="SMART" id="SM00922"/>
    </source>
</evidence>
<feature type="domain" description="Mandelate racemase/muconate lactonizing enzyme C-terminal" evidence="1">
    <location>
        <begin position="144"/>
        <end position="254"/>
    </location>
</feature>
<dbReference type="InterPro" id="IPR036849">
    <property type="entry name" value="Enolase-like_C_sf"/>
</dbReference>
<reference evidence="2" key="1">
    <citation type="submission" date="2019-09" db="EMBL/GenBank/DDBJ databases">
        <title>Characterisation of the sponge microbiome using genome-centric metagenomics.</title>
        <authorList>
            <person name="Engelberts J.P."/>
            <person name="Robbins S.J."/>
            <person name="De Goeij J.M."/>
            <person name="Aranda M."/>
            <person name="Bell S.C."/>
            <person name="Webster N.S."/>
        </authorList>
    </citation>
    <scope>NUCLEOTIDE SEQUENCE</scope>
    <source>
        <strain evidence="2">SB0664_bin_43</strain>
    </source>
</reference>
<dbReference type="AlphaFoldDB" id="A0A6B0XZC9"/>
<organism evidence="2">
    <name type="scientific">Boseongicola sp. SB0664_bin_43</name>
    <dbReference type="NCBI Taxonomy" id="2604844"/>
    <lineage>
        <taxon>Bacteria</taxon>
        <taxon>Pseudomonadati</taxon>
        <taxon>Pseudomonadota</taxon>
        <taxon>Alphaproteobacteria</taxon>
        <taxon>Rhodobacterales</taxon>
        <taxon>Paracoccaceae</taxon>
        <taxon>Boseongicola</taxon>
    </lineage>
</organism>
<dbReference type="GO" id="GO:0003824">
    <property type="term" value="F:catalytic activity"/>
    <property type="evidence" value="ECO:0007669"/>
    <property type="project" value="UniProtKB-ARBA"/>
</dbReference>
<dbReference type="Gene3D" id="3.30.390.10">
    <property type="entry name" value="Enolase-like, N-terminal domain"/>
    <property type="match status" value="1"/>
</dbReference>
<gene>
    <name evidence="2" type="ORF">F4Y60_05650</name>
</gene>
<dbReference type="SMART" id="SM00922">
    <property type="entry name" value="MR_MLE"/>
    <property type="match status" value="1"/>
</dbReference>
<dbReference type="Gene3D" id="3.20.20.120">
    <property type="entry name" value="Enolase-like C-terminal domain"/>
    <property type="match status" value="1"/>
</dbReference>
<dbReference type="Pfam" id="PF13378">
    <property type="entry name" value="MR_MLE_C"/>
    <property type="match status" value="1"/>
</dbReference>
<dbReference type="PANTHER" id="PTHR48080:SF2">
    <property type="entry name" value="D-GALACTONATE DEHYDRATASE"/>
    <property type="match status" value="1"/>
</dbReference>
<dbReference type="InterPro" id="IPR029065">
    <property type="entry name" value="Enolase_C-like"/>
</dbReference>
<dbReference type="SUPFAM" id="SSF51604">
    <property type="entry name" value="Enolase C-terminal domain-like"/>
    <property type="match status" value="1"/>
</dbReference>